<dbReference type="SUPFAM" id="SSF140860">
    <property type="entry name" value="Pseudo ankyrin repeat-like"/>
    <property type="match status" value="1"/>
</dbReference>
<dbReference type="RefSeq" id="XP_009531283.1">
    <property type="nucleotide sequence ID" value="XM_009532988.1"/>
</dbReference>
<dbReference type="PANTHER" id="PTHR46586:SF3">
    <property type="entry name" value="ANKYRIN REPEAT-CONTAINING PROTEIN"/>
    <property type="match status" value="1"/>
</dbReference>
<name>G4ZRP5_PHYSP</name>
<dbReference type="InterPro" id="IPR002110">
    <property type="entry name" value="Ankyrin_rpt"/>
</dbReference>
<sequence>MKPKSLLHAAAQFVCHHWFPAQAGCLLQVVLVDSIDAYLGPLFPQKALNAACQGGTLEFTLEYFLSHTTPNWKEALRATAQGGYIHVLRWMTNRQDGRGPWKADFENLLHLTGTLKLSSLAVRHGHLAVVQWLHEYQRYGSSMNQAVANGHLAMAQWLHKVNEETCSAHAADGAAKNGHLDMLKWLHSINLLPSTTIGCTKDALYFAAAEGHLDII</sequence>
<dbReference type="Proteomes" id="UP000002640">
    <property type="component" value="Unassembled WGS sequence"/>
</dbReference>
<dbReference type="InterPro" id="IPR036770">
    <property type="entry name" value="Ankyrin_rpt-contain_sf"/>
</dbReference>
<dbReference type="GeneID" id="20659536"/>
<organism evidence="1 2">
    <name type="scientific">Phytophthora sojae (strain P6497)</name>
    <name type="common">Soybean stem and root rot agent</name>
    <name type="synonym">Phytophthora megasperma f. sp. glycines</name>
    <dbReference type="NCBI Taxonomy" id="1094619"/>
    <lineage>
        <taxon>Eukaryota</taxon>
        <taxon>Sar</taxon>
        <taxon>Stramenopiles</taxon>
        <taxon>Oomycota</taxon>
        <taxon>Peronosporomycetes</taxon>
        <taxon>Peronosporales</taxon>
        <taxon>Peronosporaceae</taxon>
        <taxon>Phytophthora</taxon>
    </lineage>
</organism>
<dbReference type="Pfam" id="PF13637">
    <property type="entry name" value="Ank_4"/>
    <property type="match status" value="1"/>
</dbReference>
<dbReference type="EMBL" id="JH159156">
    <property type="protein sequence ID" value="EGZ13854.1"/>
    <property type="molecule type" value="Genomic_DNA"/>
</dbReference>
<protein>
    <submittedName>
        <fullName evidence="1">Uncharacterized protein</fullName>
    </submittedName>
</protein>
<evidence type="ECO:0000313" key="2">
    <source>
        <dbReference type="Proteomes" id="UP000002640"/>
    </source>
</evidence>
<dbReference type="AlphaFoldDB" id="G4ZRP5"/>
<gene>
    <name evidence="1" type="ORF">PHYSODRAFT_514134</name>
</gene>
<reference evidence="1 2" key="1">
    <citation type="journal article" date="2006" name="Science">
        <title>Phytophthora genome sequences uncover evolutionary origins and mechanisms of pathogenesis.</title>
        <authorList>
            <person name="Tyler B.M."/>
            <person name="Tripathy S."/>
            <person name="Zhang X."/>
            <person name="Dehal P."/>
            <person name="Jiang R.H."/>
            <person name="Aerts A."/>
            <person name="Arredondo F.D."/>
            <person name="Baxter L."/>
            <person name="Bensasson D."/>
            <person name="Beynon J.L."/>
            <person name="Chapman J."/>
            <person name="Damasceno C.M."/>
            <person name="Dorrance A.E."/>
            <person name="Dou D."/>
            <person name="Dickerman A.W."/>
            <person name="Dubchak I.L."/>
            <person name="Garbelotto M."/>
            <person name="Gijzen M."/>
            <person name="Gordon S.G."/>
            <person name="Govers F."/>
            <person name="Grunwald N.J."/>
            <person name="Huang W."/>
            <person name="Ivors K.L."/>
            <person name="Jones R.W."/>
            <person name="Kamoun S."/>
            <person name="Krampis K."/>
            <person name="Lamour K.H."/>
            <person name="Lee M.K."/>
            <person name="McDonald W.H."/>
            <person name="Medina M."/>
            <person name="Meijer H.J."/>
            <person name="Nordberg E.K."/>
            <person name="Maclean D.J."/>
            <person name="Ospina-Giraldo M.D."/>
            <person name="Morris P.F."/>
            <person name="Phuntumart V."/>
            <person name="Putnam N.H."/>
            <person name="Rash S."/>
            <person name="Rose J.K."/>
            <person name="Sakihama Y."/>
            <person name="Salamov A.A."/>
            <person name="Savidor A."/>
            <person name="Scheuring C.F."/>
            <person name="Smith B.M."/>
            <person name="Sobral B.W."/>
            <person name="Terry A."/>
            <person name="Torto-Alalibo T.A."/>
            <person name="Win J."/>
            <person name="Xu Z."/>
            <person name="Zhang H."/>
            <person name="Grigoriev I.V."/>
            <person name="Rokhsar D.S."/>
            <person name="Boore J.L."/>
        </authorList>
    </citation>
    <scope>NUCLEOTIDE SEQUENCE [LARGE SCALE GENOMIC DNA]</scope>
    <source>
        <strain evidence="1 2">P6497</strain>
    </source>
</reference>
<feature type="non-terminal residue" evidence="1">
    <location>
        <position position="216"/>
    </location>
</feature>
<accession>G4ZRP5</accession>
<keyword evidence="2" id="KW-1185">Reference proteome</keyword>
<dbReference type="InParanoid" id="G4ZRP5"/>
<dbReference type="SMR" id="G4ZRP5"/>
<dbReference type="STRING" id="1094619.G4ZRP5"/>
<dbReference type="Gene3D" id="1.25.40.20">
    <property type="entry name" value="Ankyrin repeat-containing domain"/>
    <property type="match status" value="2"/>
</dbReference>
<dbReference type="InterPro" id="IPR052050">
    <property type="entry name" value="SecEffector_AnkRepeat"/>
</dbReference>
<dbReference type="PANTHER" id="PTHR46586">
    <property type="entry name" value="ANKYRIN REPEAT-CONTAINING PROTEIN"/>
    <property type="match status" value="1"/>
</dbReference>
<dbReference type="KEGG" id="psoj:PHYSODRAFT_514134"/>
<evidence type="ECO:0000313" key="1">
    <source>
        <dbReference type="EMBL" id="EGZ13854.1"/>
    </source>
</evidence>
<proteinExistence type="predicted"/>